<protein>
    <recommendedName>
        <fullName evidence="1">Putative restriction endonuclease domain-containing protein</fullName>
    </recommendedName>
</protein>
<dbReference type="PANTHER" id="PTHR34107">
    <property type="entry name" value="SLL0198 PROTEIN-RELATED"/>
    <property type="match status" value="1"/>
</dbReference>
<reference evidence="2 3" key="1">
    <citation type="journal article" date="2013" name="PLoS ONE">
        <title>Cultivation and Complete Genome Sequencing of Gloeobacter kilaueensis sp. nov., from a Lava Cave in Kilauea Caldera, Hawai'i.</title>
        <authorList>
            <person name="Saw J.H."/>
            <person name="Schatz M."/>
            <person name="Brown M.V."/>
            <person name="Kunkel D.D."/>
            <person name="Foster J.S."/>
            <person name="Shick H."/>
            <person name="Christensen S."/>
            <person name="Hou S."/>
            <person name="Wan X."/>
            <person name="Donachie S.P."/>
        </authorList>
    </citation>
    <scope>NUCLEOTIDE SEQUENCE [LARGE SCALE GENOMIC DNA]</scope>
    <source>
        <strain evidence="3">JS</strain>
    </source>
</reference>
<dbReference type="PANTHER" id="PTHR34107:SF2">
    <property type="entry name" value="SLL0888 PROTEIN"/>
    <property type="match status" value="1"/>
</dbReference>
<dbReference type="InterPro" id="IPR008538">
    <property type="entry name" value="Uma2"/>
</dbReference>
<feature type="domain" description="Putative restriction endonuclease" evidence="1">
    <location>
        <begin position="12"/>
        <end position="181"/>
    </location>
</feature>
<proteinExistence type="predicted"/>
<dbReference type="InterPro" id="IPR011335">
    <property type="entry name" value="Restrct_endonuc-II-like"/>
</dbReference>
<evidence type="ECO:0000259" key="1">
    <source>
        <dbReference type="Pfam" id="PF05685"/>
    </source>
</evidence>
<dbReference type="STRING" id="1183438.GKIL_3839"/>
<gene>
    <name evidence="2" type="ORF">GKIL_3839</name>
</gene>
<name>U5QQV0_GLOK1</name>
<organism evidence="2 3">
    <name type="scientific">Gloeobacter kilaueensis (strain ATCC BAA-2537 / CCAP 1431/1 / ULC 316 / JS1)</name>
    <dbReference type="NCBI Taxonomy" id="1183438"/>
    <lineage>
        <taxon>Bacteria</taxon>
        <taxon>Bacillati</taxon>
        <taxon>Cyanobacteriota</taxon>
        <taxon>Cyanophyceae</taxon>
        <taxon>Gloeobacterales</taxon>
        <taxon>Gloeobacteraceae</taxon>
        <taxon>Gloeobacter</taxon>
    </lineage>
</organism>
<dbReference type="AlphaFoldDB" id="U5QQV0"/>
<evidence type="ECO:0000313" key="3">
    <source>
        <dbReference type="Proteomes" id="UP000017396"/>
    </source>
</evidence>
<dbReference type="RefSeq" id="WP_023175407.1">
    <property type="nucleotide sequence ID" value="NC_022600.1"/>
</dbReference>
<dbReference type="CDD" id="cd06260">
    <property type="entry name" value="DUF820-like"/>
    <property type="match status" value="1"/>
</dbReference>
<dbReference type="Pfam" id="PF05685">
    <property type="entry name" value="Uma2"/>
    <property type="match status" value="1"/>
</dbReference>
<dbReference type="EMBL" id="CP003587">
    <property type="protein sequence ID" value="AGY60085.1"/>
    <property type="molecule type" value="Genomic_DNA"/>
</dbReference>
<dbReference type="HOGENOM" id="CLU_076312_5_1_3"/>
<dbReference type="KEGG" id="glj:GKIL_3839"/>
<evidence type="ECO:0000313" key="2">
    <source>
        <dbReference type="EMBL" id="AGY60085.1"/>
    </source>
</evidence>
<dbReference type="SUPFAM" id="SSF52980">
    <property type="entry name" value="Restriction endonuclease-like"/>
    <property type="match status" value="1"/>
</dbReference>
<dbReference type="eggNOG" id="COG4636">
    <property type="taxonomic scope" value="Bacteria"/>
</dbReference>
<keyword evidence="3" id="KW-1185">Reference proteome</keyword>
<dbReference type="PATRIC" id="fig|1183438.3.peg.3776"/>
<dbReference type="Proteomes" id="UP000017396">
    <property type="component" value="Chromosome"/>
</dbReference>
<dbReference type="InterPro" id="IPR012296">
    <property type="entry name" value="Nuclease_put_TT1808"/>
</dbReference>
<dbReference type="Gene3D" id="3.90.1570.10">
    <property type="entry name" value="tt1808, chain A"/>
    <property type="match status" value="1"/>
</dbReference>
<sequence length="188" mass="21678">MEAPAGRLLTYEEYLHYDDGTDYRHELVDGVLERMTPATGKHGRIVRFLLFCLQEEVDRLARNWQVRQSETGVQTALRRVRIPDLCILTAQQVDDIENTAAVLQTPPPLVIEVVSPESVKRDYRFKRSEYAGFGVPEYWIVDPIEQKVSVLVWEEGFYEEAIFQAGQEIVSPTFPDLHLSTERILNPE</sequence>
<accession>U5QQV0</accession>